<dbReference type="SUPFAM" id="SSF52540">
    <property type="entry name" value="P-loop containing nucleoside triphosphate hydrolases"/>
    <property type="match status" value="1"/>
</dbReference>
<dbReference type="Gene3D" id="3.40.50.300">
    <property type="entry name" value="P-loop containing nucleotide triphosphate hydrolases"/>
    <property type="match status" value="1"/>
</dbReference>
<keyword evidence="4 6" id="KW-0067">ATP-binding</keyword>
<evidence type="ECO:0000256" key="4">
    <source>
        <dbReference type="ARBA" id="ARBA00022840"/>
    </source>
</evidence>
<evidence type="ECO:0000256" key="1">
    <source>
        <dbReference type="ARBA" id="ARBA00005417"/>
    </source>
</evidence>
<dbReference type="CDD" id="cd03220">
    <property type="entry name" value="ABC_KpsT_Wzt"/>
    <property type="match status" value="1"/>
</dbReference>
<dbReference type="GO" id="GO:0016887">
    <property type="term" value="F:ATP hydrolysis activity"/>
    <property type="evidence" value="ECO:0007669"/>
    <property type="project" value="InterPro"/>
</dbReference>
<dbReference type="InterPro" id="IPR003593">
    <property type="entry name" value="AAA+_ATPase"/>
</dbReference>
<dbReference type="PANTHER" id="PTHR46743:SF2">
    <property type="entry name" value="TEICHOIC ACIDS EXPORT ATP-BINDING PROTEIN TAGH"/>
    <property type="match status" value="1"/>
</dbReference>
<dbReference type="GO" id="GO:0016020">
    <property type="term" value="C:membrane"/>
    <property type="evidence" value="ECO:0007669"/>
    <property type="project" value="InterPro"/>
</dbReference>
<dbReference type="InterPro" id="IPR027417">
    <property type="entry name" value="P-loop_NTPase"/>
</dbReference>
<evidence type="ECO:0000256" key="3">
    <source>
        <dbReference type="ARBA" id="ARBA00022741"/>
    </source>
</evidence>
<keyword evidence="2" id="KW-0813">Transport</keyword>
<dbReference type="GO" id="GO:0140359">
    <property type="term" value="F:ABC-type transporter activity"/>
    <property type="evidence" value="ECO:0007669"/>
    <property type="project" value="InterPro"/>
</dbReference>
<dbReference type="Pfam" id="PF00005">
    <property type="entry name" value="ABC_tran"/>
    <property type="match status" value="1"/>
</dbReference>
<gene>
    <name evidence="6" type="ORF">Amal_01645</name>
</gene>
<organism evidence="6 7">
    <name type="scientific">Acetobacter malorum</name>
    <dbReference type="NCBI Taxonomy" id="178901"/>
    <lineage>
        <taxon>Bacteria</taxon>
        <taxon>Pseudomonadati</taxon>
        <taxon>Pseudomonadota</taxon>
        <taxon>Alphaproteobacteria</taxon>
        <taxon>Acetobacterales</taxon>
        <taxon>Acetobacteraceae</taxon>
        <taxon>Acetobacter</taxon>
    </lineage>
</organism>
<feature type="domain" description="ABC transporter" evidence="5">
    <location>
        <begin position="33"/>
        <end position="252"/>
    </location>
</feature>
<dbReference type="InterPro" id="IPR003439">
    <property type="entry name" value="ABC_transporter-like_ATP-bd"/>
</dbReference>
<comment type="caution">
    <text evidence="6">The sequence shown here is derived from an EMBL/GenBank/DDBJ whole genome shotgun (WGS) entry which is preliminary data.</text>
</comment>
<dbReference type="SMART" id="SM00382">
    <property type="entry name" value="AAA"/>
    <property type="match status" value="1"/>
</dbReference>
<dbReference type="PANTHER" id="PTHR46743">
    <property type="entry name" value="TEICHOIC ACIDS EXPORT ATP-BINDING PROTEIN TAGH"/>
    <property type="match status" value="1"/>
</dbReference>
<dbReference type="InterPro" id="IPR050683">
    <property type="entry name" value="Bact_Polysacc_Export_ATP-bd"/>
</dbReference>
<evidence type="ECO:0000259" key="5">
    <source>
        <dbReference type="PROSITE" id="PS50893"/>
    </source>
</evidence>
<dbReference type="PROSITE" id="PS50893">
    <property type="entry name" value="ABC_TRANSPORTER_2"/>
    <property type="match status" value="1"/>
</dbReference>
<dbReference type="GO" id="GO:0005524">
    <property type="term" value="F:ATP binding"/>
    <property type="evidence" value="ECO:0007669"/>
    <property type="project" value="UniProtKB-KW"/>
</dbReference>
<evidence type="ECO:0000313" key="6">
    <source>
        <dbReference type="EMBL" id="OAG77107.1"/>
    </source>
</evidence>
<keyword evidence="3" id="KW-0547">Nucleotide-binding</keyword>
<dbReference type="PATRIC" id="fig|178901.16.peg.1750"/>
<proteinExistence type="inferred from homology"/>
<dbReference type="AlphaFoldDB" id="A0A177GBQ6"/>
<evidence type="ECO:0000313" key="7">
    <source>
        <dbReference type="Proteomes" id="UP000077349"/>
    </source>
</evidence>
<dbReference type="Proteomes" id="UP000077349">
    <property type="component" value="Unassembled WGS sequence"/>
</dbReference>
<reference evidence="6 7" key="1">
    <citation type="submission" date="2016-03" db="EMBL/GenBank/DDBJ databases">
        <title>Draft genome sequence of Acetobacter malorum CECT 7742, a strain isolated from strawberry vinegar.</title>
        <authorList>
            <person name="Sainz F."/>
            <person name="Mas A."/>
            <person name="Torija M.J."/>
        </authorList>
    </citation>
    <scope>NUCLEOTIDE SEQUENCE [LARGE SCALE GENOMIC DNA]</scope>
    <source>
        <strain evidence="6 7">CECT 7742</strain>
    </source>
</reference>
<dbReference type="eggNOG" id="COG1134">
    <property type="taxonomic scope" value="Bacteria"/>
</dbReference>
<sequence length="300" mass="33134">MVGITVRDLEISFPLYHGNARSLKKTLRNSLSGRFTHDERERVVVQALRDVSFTLNPGDRLGLVGGNGAGKTTLLRALAGIYEPVNGSVTVRGHIGTLLDPSLGMNMELTGRENIRLRGMFAGLSPSDIRAVEDDVEAFAGLGSFLDLPVQTYSSGMTVRLSFGLATAIMPDVLLMDEWFMAGDASFRQRARKRLETLVSKADILVLSSHMADVMADWCNRLIWMEEGRVRMDGPAREVLEAYLGHPLEDLEKKETEPDPILPALETRMNLFPLPDLQTRLFPAVRSRQAGHSAFSIRAA</sequence>
<name>A0A177GBQ6_9PROT</name>
<dbReference type="EMBL" id="LVHD01000017">
    <property type="protein sequence ID" value="OAG77107.1"/>
    <property type="molecule type" value="Genomic_DNA"/>
</dbReference>
<protein>
    <submittedName>
        <fullName evidence="6">ABC transporter ATP-binding protein</fullName>
    </submittedName>
</protein>
<dbReference type="InterPro" id="IPR015860">
    <property type="entry name" value="ABC_transpr_TagH-like"/>
</dbReference>
<comment type="similarity">
    <text evidence="1">Belongs to the ABC transporter superfamily.</text>
</comment>
<evidence type="ECO:0000256" key="2">
    <source>
        <dbReference type="ARBA" id="ARBA00022448"/>
    </source>
</evidence>
<accession>A0A177GBQ6</accession>
<dbReference type="STRING" id="178901.AmDm5_1781"/>